<comment type="caution">
    <text evidence="12">The sequence shown here is derived from an EMBL/GenBank/DDBJ whole genome shotgun (WGS) entry which is preliminary data.</text>
</comment>
<dbReference type="EMBL" id="JAHHHD010000014">
    <property type="protein sequence ID" value="MBW4659765.1"/>
    <property type="molecule type" value="Genomic_DNA"/>
</dbReference>
<dbReference type="PROSITE" id="PS50011">
    <property type="entry name" value="PROTEIN_KINASE_DOM"/>
    <property type="match status" value="1"/>
</dbReference>
<organism evidence="12 13">
    <name type="scientific">Drouetiella hepatica Uher 2000/2452</name>
    <dbReference type="NCBI Taxonomy" id="904376"/>
    <lineage>
        <taxon>Bacteria</taxon>
        <taxon>Bacillati</taxon>
        <taxon>Cyanobacteriota</taxon>
        <taxon>Cyanophyceae</taxon>
        <taxon>Oculatellales</taxon>
        <taxon>Oculatellaceae</taxon>
        <taxon>Drouetiella</taxon>
    </lineage>
</organism>
<reference evidence="12" key="1">
    <citation type="submission" date="2021-05" db="EMBL/GenBank/DDBJ databases">
        <authorList>
            <person name="Pietrasiak N."/>
            <person name="Ward R."/>
            <person name="Stajich J.E."/>
            <person name="Kurbessoian T."/>
        </authorList>
    </citation>
    <scope>NUCLEOTIDE SEQUENCE</scope>
    <source>
        <strain evidence="12">UHER 2000/2452</strain>
    </source>
</reference>
<sequence>MSIVGKLLRRHYKVTGVLGSGGVGETYTAVDIDRPGEPICVVKRLKSSTDPDLLPVVKTLFNREAATLEQLGHHDQIPRLLAYFDEDEEFFLVQEFIEGQPLSAELPLGHRWSEVKVIQLLNDVLTVLKFVHEQGVIHRDIKPANLIRRQHDNKLVLIDFGAVKQKIQRDSHSLEQTQIKGTISIGTEGYMPPEQQAGSPNLNSDIYALGMIGIQALTGENPAELQRDADGEILWQHRARVSDELASILNQMVRYYFKARYRSATEALNALIFLIDRYFKSTESNENASAAKIEEDLQKLADTVTATDTPAIQDISRVQETKVASGAEQNTSDIYETKVASFDAEQNDSRIQETKFADLQTNVAETKYSLDSIPVFQKEDIEASQQVAKINSSFKDQLREFFRESEAQPESNRKGLVLGLGGVVIVAITVIGFVASQMISKTLGLGVLPGDLATNQTVTASVQSDPSSPQQQDSSNQEVKPDRFQADYAKLQTALQRKDWREADQQTYKLMLKIAGSESTQKGSFALNEWQSFPCDQFRKVDELWRKASSNRLGFSTQWQIYQRVGASKYHNTIGWKTSDGVAIVQFQAPDNKTRRAKFGKGGEPNFDNPPAGHLPAMLLWSDQQGNISFDDQRLGKAKDCGL</sequence>
<dbReference type="Proteomes" id="UP000757435">
    <property type="component" value="Unassembled WGS sequence"/>
</dbReference>
<dbReference type="GO" id="GO:0004674">
    <property type="term" value="F:protein serine/threonine kinase activity"/>
    <property type="evidence" value="ECO:0007669"/>
    <property type="project" value="UniProtKB-KW"/>
</dbReference>
<comment type="catalytic activity">
    <reaction evidence="8">
        <text>L-seryl-[protein] + ATP = O-phospho-L-seryl-[protein] + ADP + H(+)</text>
        <dbReference type="Rhea" id="RHEA:17989"/>
        <dbReference type="Rhea" id="RHEA-COMP:9863"/>
        <dbReference type="Rhea" id="RHEA-COMP:11604"/>
        <dbReference type="ChEBI" id="CHEBI:15378"/>
        <dbReference type="ChEBI" id="CHEBI:29999"/>
        <dbReference type="ChEBI" id="CHEBI:30616"/>
        <dbReference type="ChEBI" id="CHEBI:83421"/>
        <dbReference type="ChEBI" id="CHEBI:456216"/>
        <dbReference type="EC" id="2.7.11.1"/>
    </reaction>
</comment>
<dbReference type="InterPro" id="IPR037215">
    <property type="entry name" value="GUN4-like_sf"/>
</dbReference>
<evidence type="ECO:0000259" key="11">
    <source>
        <dbReference type="PROSITE" id="PS50011"/>
    </source>
</evidence>
<dbReference type="EC" id="2.7.11.1" evidence="1"/>
<dbReference type="Pfam" id="PF00069">
    <property type="entry name" value="Pkinase"/>
    <property type="match status" value="1"/>
</dbReference>
<evidence type="ECO:0000256" key="6">
    <source>
        <dbReference type="ARBA" id="ARBA00022840"/>
    </source>
</evidence>
<dbReference type="Gene3D" id="1.25.40.620">
    <property type="match status" value="1"/>
</dbReference>
<feature type="region of interest" description="Disordered" evidence="9">
    <location>
        <begin position="458"/>
        <end position="482"/>
    </location>
</feature>
<evidence type="ECO:0000313" key="13">
    <source>
        <dbReference type="Proteomes" id="UP000757435"/>
    </source>
</evidence>
<keyword evidence="5" id="KW-0418">Kinase</keyword>
<evidence type="ECO:0000256" key="1">
    <source>
        <dbReference type="ARBA" id="ARBA00012513"/>
    </source>
</evidence>
<dbReference type="SMART" id="SM00220">
    <property type="entry name" value="S_TKc"/>
    <property type="match status" value="1"/>
</dbReference>
<keyword evidence="10" id="KW-0472">Membrane</keyword>
<keyword evidence="2" id="KW-0723">Serine/threonine-protein kinase</keyword>
<evidence type="ECO:0000256" key="2">
    <source>
        <dbReference type="ARBA" id="ARBA00022527"/>
    </source>
</evidence>
<dbReference type="AlphaFoldDB" id="A0A951UMV6"/>
<feature type="compositionally biased region" description="Low complexity" evidence="9">
    <location>
        <begin position="463"/>
        <end position="477"/>
    </location>
</feature>
<dbReference type="InterPro" id="IPR008629">
    <property type="entry name" value="GUN4-like"/>
</dbReference>
<dbReference type="CDD" id="cd16383">
    <property type="entry name" value="GUN4"/>
    <property type="match status" value="1"/>
</dbReference>
<protein>
    <recommendedName>
        <fullName evidence="1">non-specific serine/threonine protein kinase</fullName>
        <ecNumber evidence="1">2.7.11.1</ecNumber>
    </recommendedName>
</protein>
<keyword evidence="6" id="KW-0067">ATP-binding</keyword>
<evidence type="ECO:0000256" key="8">
    <source>
        <dbReference type="ARBA" id="ARBA00048679"/>
    </source>
</evidence>
<keyword evidence="10" id="KW-1133">Transmembrane helix</keyword>
<keyword evidence="10" id="KW-0812">Transmembrane</keyword>
<reference evidence="12" key="2">
    <citation type="journal article" date="2022" name="Microbiol. Resour. Announc.">
        <title>Metagenome Sequencing to Explore Phylogenomics of Terrestrial Cyanobacteria.</title>
        <authorList>
            <person name="Ward R.D."/>
            <person name="Stajich J.E."/>
            <person name="Johansen J.R."/>
            <person name="Huntemann M."/>
            <person name="Clum A."/>
            <person name="Foster B."/>
            <person name="Foster B."/>
            <person name="Roux S."/>
            <person name="Palaniappan K."/>
            <person name="Varghese N."/>
            <person name="Mukherjee S."/>
            <person name="Reddy T.B.K."/>
            <person name="Daum C."/>
            <person name="Copeland A."/>
            <person name="Chen I.A."/>
            <person name="Ivanova N.N."/>
            <person name="Kyrpides N.C."/>
            <person name="Shapiro N."/>
            <person name="Eloe-Fadrosh E.A."/>
            <person name="Pietrasiak N."/>
        </authorList>
    </citation>
    <scope>NUCLEOTIDE SEQUENCE</scope>
    <source>
        <strain evidence="12">UHER 2000/2452</strain>
    </source>
</reference>
<evidence type="ECO:0000256" key="10">
    <source>
        <dbReference type="SAM" id="Phobius"/>
    </source>
</evidence>
<keyword evidence="3" id="KW-0808">Transferase</keyword>
<dbReference type="CDD" id="cd14014">
    <property type="entry name" value="STKc_PknB_like"/>
    <property type="match status" value="1"/>
</dbReference>
<dbReference type="Pfam" id="PF05419">
    <property type="entry name" value="GUN4"/>
    <property type="match status" value="1"/>
</dbReference>
<proteinExistence type="predicted"/>
<dbReference type="PANTHER" id="PTHR24363:SF0">
    <property type="entry name" value="SERINE_THREONINE KINASE LIKE DOMAIN CONTAINING 1"/>
    <property type="match status" value="1"/>
</dbReference>
<evidence type="ECO:0000313" key="12">
    <source>
        <dbReference type="EMBL" id="MBW4659765.1"/>
    </source>
</evidence>
<feature type="transmembrane region" description="Helical" evidence="10">
    <location>
        <begin position="415"/>
        <end position="435"/>
    </location>
</feature>
<evidence type="ECO:0000256" key="9">
    <source>
        <dbReference type="SAM" id="MobiDB-lite"/>
    </source>
</evidence>
<evidence type="ECO:0000256" key="4">
    <source>
        <dbReference type="ARBA" id="ARBA00022741"/>
    </source>
</evidence>
<dbReference type="SUPFAM" id="SSF140869">
    <property type="entry name" value="GUN4-like"/>
    <property type="match status" value="1"/>
</dbReference>
<accession>A0A951UMV6</accession>
<gene>
    <name evidence="12" type="ORF">KME15_13895</name>
</gene>
<dbReference type="InterPro" id="IPR000719">
    <property type="entry name" value="Prot_kinase_dom"/>
</dbReference>
<dbReference type="PANTHER" id="PTHR24363">
    <property type="entry name" value="SERINE/THREONINE PROTEIN KINASE"/>
    <property type="match status" value="1"/>
</dbReference>
<comment type="catalytic activity">
    <reaction evidence="7">
        <text>L-threonyl-[protein] + ATP = O-phospho-L-threonyl-[protein] + ADP + H(+)</text>
        <dbReference type="Rhea" id="RHEA:46608"/>
        <dbReference type="Rhea" id="RHEA-COMP:11060"/>
        <dbReference type="Rhea" id="RHEA-COMP:11605"/>
        <dbReference type="ChEBI" id="CHEBI:15378"/>
        <dbReference type="ChEBI" id="CHEBI:30013"/>
        <dbReference type="ChEBI" id="CHEBI:30616"/>
        <dbReference type="ChEBI" id="CHEBI:61977"/>
        <dbReference type="ChEBI" id="CHEBI:456216"/>
        <dbReference type="EC" id="2.7.11.1"/>
    </reaction>
</comment>
<evidence type="ECO:0000256" key="3">
    <source>
        <dbReference type="ARBA" id="ARBA00022679"/>
    </source>
</evidence>
<dbReference type="GO" id="GO:0005524">
    <property type="term" value="F:ATP binding"/>
    <property type="evidence" value="ECO:0007669"/>
    <property type="project" value="UniProtKB-KW"/>
</dbReference>
<dbReference type="SUPFAM" id="SSF56112">
    <property type="entry name" value="Protein kinase-like (PK-like)"/>
    <property type="match status" value="1"/>
</dbReference>
<dbReference type="Gene3D" id="1.10.510.10">
    <property type="entry name" value="Transferase(Phosphotransferase) domain 1"/>
    <property type="match status" value="1"/>
</dbReference>
<evidence type="ECO:0000256" key="7">
    <source>
        <dbReference type="ARBA" id="ARBA00047899"/>
    </source>
</evidence>
<name>A0A951UMV6_9CYAN</name>
<evidence type="ECO:0000256" key="5">
    <source>
        <dbReference type="ARBA" id="ARBA00022777"/>
    </source>
</evidence>
<feature type="domain" description="Protein kinase" evidence="11">
    <location>
        <begin position="12"/>
        <end position="274"/>
    </location>
</feature>
<keyword evidence="4" id="KW-0547">Nucleotide-binding</keyword>
<dbReference type="InterPro" id="IPR011009">
    <property type="entry name" value="Kinase-like_dom_sf"/>
</dbReference>